<dbReference type="EMBL" id="ACKS01000039">
    <property type="protein sequence ID" value="EFA44565.1"/>
    <property type="molecule type" value="Genomic_DNA"/>
</dbReference>
<feature type="transmembrane region" description="Helical" evidence="1">
    <location>
        <begin position="21"/>
        <end position="39"/>
    </location>
</feature>
<evidence type="ECO:0000313" key="2">
    <source>
        <dbReference type="EMBL" id="EFA44565.1"/>
    </source>
</evidence>
<sequence length="42" mass="5358">MSRWIRKISVRFDSHPKRLKYYFFILFYEKSYLFVLFFAKSV</sequence>
<dbReference type="AlphaFoldDB" id="D1PVJ5"/>
<accession>D1PVJ5</accession>
<keyword evidence="1" id="KW-1133">Transmembrane helix</keyword>
<comment type="caution">
    <text evidence="2">The sequence shown here is derived from an EMBL/GenBank/DDBJ whole genome shotgun (WGS) entry which is preliminary data.</text>
</comment>
<keyword evidence="1" id="KW-0812">Transmembrane</keyword>
<protein>
    <submittedName>
        <fullName evidence="2">Uncharacterized protein</fullName>
    </submittedName>
</protein>
<keyword evidence="3" id="KW-1185">Reference proteome</keyword>
<name>D1PVJ5_9BACT</name>
<evidence type="ECO:0000313" key="3">
    <source>
        <dbReference type="Proteomes" id="UP000003160"/>
    </source>
</evidence>
<organism evidence="2 3">
    <name type="scientific">Hallella bergensis DSM 17361</name>
    <dbReference type="NCBI Taxonomy" id="585502"/>
    <lineage>
        <taxon>Bacteria</taxon>
        <taxon>Pseudomonadati</taxon>
        <taxon>Bacteroidota</taxon>
        <taxon>Bacteroidia</taxon>
        <taxon>Bacteroidales</taxon>
        <taxon>Prevotellaceae</taxon>
        <taxon>Hallella</taxon>
    </lineage>
</organism>
<gene>
    <name evidence="2" type="ORF">HMPREF0645_0980</name>
</gene>
<dbReference type="HOGENOM" id="CLU_3255684_0_0_10"/>
<reference evidence="2 3" key="1">
    <citation type="submission" date="2009-10" db="EMBL/GenBank/DDBJ databases">
        <authorList>
            <person name="Qin X."/>
            <person name="Bachman B."/>
            <person name="Battles P."/>
            <person name="Bell A."/>
            <person name="Bess C."/>
            <person name="Bickham C."/>
            <person name="Chaboub L."/>
            <person name="Chen D."/>
            <person name="Coyle M."/>
            <person name="Deiros D.R."/>
            <person name="Dinh H."/>
            <person name="Forbes L."/>
            <person name="Fowler G."/>
            <person name="Francisco L."/>
            <person name="Fu Q."/>
            <person name="Gubbala S."/>
            <person name="Hale W."/>
            <person name="Han Y."/>
            <person name="Hemphill L."/>
            <person name="Highlander S.K."/>
            <person name="Hirani K."/>
            <person name="Hogues M."/>
            <person name="Jackson L."/>
            <person name="Jakkamsetti A."/>
            <person name="Javaid M."/>
            <person name="Jiang H."/>
            <person name="Korchina V."/>
            <person name="Kovar C."/>
            <person name="Lara F."/>
            <person name="Lee S."/>
            <person name="Mata R."/>
            <person name="Mathew T."/>
            <person name="Moen C."/>
            <person name="Morales K."/>
            <person name="Munidasa M."/>
            <person name="Nazareth L."/>
            <person name="Ngo R."/>
            <person name="Nguyen L."/>
            <person name="Okwuonu G."/>
            <person name="Ongeri F."/>
            <person name="Patil S."/>
            <person name="Petrosino J."/>
            <person name="Pham C."/>
            <person name="Pham P."/>
            <person name="Pu L.-L."/>
            <person name="Puazo M."/>
            <person name="Raj R."/>
            <person name="Reid J."/>
            <person name="Rouhana J."/>
            <person name="Saada N."/>
            <person name="Shang Y."/>
            <person name="Simmons D."/>
            <person name="Thornton R."/>
            <person name="Warren J."/>
            <person name="Weissenberger G."/>
            <person name="Zhang J."/>
            <person name="Zhang L."/>
            <person name="Zhou C."/>
            <person name="Zhu D."/>
            <person name="Muzny D."/>
            <person name="Worley K."/>
            <person name="Gibbs R."/>
        </authorList>
    </citation>
    <scope>NUCLEOTIDE SEQUENCE [LARGE SCALE GENOMIC DNA]</scope>
    <source>
        <strain evidence="2 3">DSM 17361</strain>
    </source>
</reference>
<dbReference type="Proteomes" id="UP000003160">
    <property type="component" value="Unassembled WGS sequence"/>
</dbReference>
<keyword evidence="1" id="KW-0472">Membrane</keyword>
<proteinExistence type="predicted"/>
<evidence type="ECO:0000256" key="1">
    <source>
        <dbReference type="SAM" id="Phobius"/>
    </source>
</evidence>